<dbReference type="InterPro" id="IPR052055">
    <property type="entry name" value="Hepadnavirus_pol/RT"/>
</dbReference>
<dbReference type="HOGENOM" id="CLU_568734_0_0_1"/>
<protein>
    <recommendedName>
        <fullName evidence="3">Reverse transcriptase domain-containing protein</fullName>
    </recommendedName>
</protein>
<dbReference type="EMBL" id="DS990008">
    <property type="protein sequence ID" value="EHS63534.1"/>
    <property type="molecule type" value="Genomic_DNA"/>
</dbReference>
<accession>H6QVN4</accession>
<dbReference type="PANTHER" id="PTHR33050">
    <property type="entry name" value="REVERSE TRANSCRIPTASE DOMAIN-CONTAINING PROTEIN"/>
    <property type="match status" value="1"/>
</dbReference>
<keyword evidence="2" id="KW-1185">Reference proteome</keyword>
<dbReference type="Proteomes" id="UP000008783">
    <property type="component" value="Unassembled WGS sequence"/>
</dbReference>
<reference evidence="2" key="1">
    <citation type="journal article" date="2011" name="Proc. Natl. Acad. Sci. U.S.A.">
        <title>Obligate biotrophy features unraveled by the genomic analysis of rust fungi.</title>
        <authorList>
            <person name="Duplessis S."/>
            <person name="Cuomo C.A."/>
            <person name="Lin Y.-C."/>
            <person name="Aerts A."/>
            <person name="Tisserant E."/>
            <person name="Veneault-Fourrey C."/>
            <person name="Joly D.L."/>
            <person name="Hacquard S."/>
            <person name="Amselem J."/>
            <person name="Cantarel B.L."/>
            <person name="Chiu R."/>
            <person name="Coutinho P.M."/>
            <person name="Feau N."/>
            <person name="Field M."/>
            <person name="Frey P."/>
            <person name="Gelhaye E."/>
            <person name="Goldberg J."/>
            <person name="Grabherr M.G."/>
            <person name="Kodira C.D."/>
            <person name="Kohler A."/>
            <person name="Kuees U."/>
            <person name="Lindquist E.A."/>
            <person name="Lucas S.M."/>
            <person name="Mago R."/>
            <person name="Mauceli E."/>
            <person name="Morin E."/>
            <person name="Murat C."/>
            <person name="Pangilinan J.L."/>
            <person name="Park R."/>
            <person name="Pearson M."/>
            <person name="Quesneville H."/>
            <person name="Rouhier N."/>
            <person name="Sakthikumar S."/>
            <person name="Salamov A.A."/>
            <person name="Schmutz J."/>
            <person name="Selles B."/>
            <person name="Shapiro H."/>
            <person name="Tanguay P."/>
            <person name="Tuskan G.A."/>
            <person name="Henrissat B."/>
            <person name="Van de Peer Y."/>
            <person name="Rouze P."/>
            <person name="Ellis J.G."/>
            <person name="Dodds P.N."/>
            <person name="Schein J.E."/>
            <person name="Zhong S."/>
            <person name="Hamelin R.C."/>
            <person name="Grigoriev I.V."/>
            <person name="Szabo L.J."/>
            <person name="Martin F."/>
        </authorList>
    </citation>
    <scope>NUCLEOTIDE SEQUENCE [LARGE SCALE GENOMIC DNA]</scope>
    <source>
        <strain evidence="2">CRL 75-36-700-3 / race SCCL</strain>
    </source>
</reference>
<evidence type="ECO:0000313" key="2">
    <source>
        <dbReference type="Proteomes" id="UP000008783"/>
    </source>
</evidence>
<gene>
    <name evidence="1" type="ORF">PGTG_22805</name>
</gene>
<organism evidence="1 2">
    <name type="scientific">Puccinia graminis f. sp. tritici (strain CRL 75-36-700-3 / race SCCL)</name>
    <name type="common">Black stem rust fungus</name>
    <dbReference type="NCBI Taxonomy" id="418459"/>
    <lineage>
        <taxon>Eukaryota</taxon>
        <taxon>Fungi</taxon>
        <taxon>Dikarya</taxon>
        <taxon>Basidiomycota</taxon>
        <taxon>Pucciniomycotina</taxon>
        <taxon>Pucciniomycetes</taxon>
        <taxon>Pucciniales</taxon>
        <taxon>Pucciniaceae</taxon>
        <taxon>Puccinia</taxon>
    </lineage>
</organism>
<dbReference type="OrthoDB" id="5149081at2759"/>
<proteinExistence type="predicted"/>
<evidence type="ECO:0008006" key="3">
    <source>
        <dbReference type="Google" id="ProtNLM"/>
    </source>
</evidence>
<dbReference type="KEGG" id="pgr:PGTG_22805"/>
<sequence length="480" mass="55193">MVRDFNGGILIDTRIAFGGVAGCGSFGRPADAWKELMLHEFDLITVFRWVDDNLFIKHQDSTVEMEQIVSRSETLGVKTNSTKYSPFKEEQKYIGFIWNAPRKTVRLPDDKKFQRIQQIKEFLIPDAEFSFKQVEVMAGRLNHVSYLLPQLRCYLNSLYRWMNAWVYRSKALPVPADARRDLEEWLTTMLSFKETRMIRNPDPTEIGWMGDASTSYGIGVTIGRYWAQFQLTKQWDKGPEPRRDIAWLETVAIRLGLIALTQLKIRPGKTIIVWTDNTSTESAITKRRAENPSVNEEWKMIQRLLVDMEIDIVSRRVKSENNVADALSRGDRRGRNLAFQLNSNLQRLMLDLTKVINLIANGSNPREPTALDRHYLLGYRWNTLLSYNAAVKKYQVFAKETSRLPYTLPLLPSDIYEFCCWAGRTAESSTSPVVTANTLRKYLAGKDSIATLDARRITDYSCVPSVKPKHHTSPPCPIIR</sequence>
<dbReference type="InParanoid" id="H6QVN4"/>
<dbReference type="GeneID" id="13541092"/>
<dbReference type="STRING" id="418459.H6QVN4"/>
<dbReference type="PANTHER" id="PTHR33050:SF7">
    <property type="entry name" value="RIBONUCLEASE H"/>
    <property type="match status" value="1"/>
</dbReference>
<dbReference type="RefSeq" id="XP_003890866.1">
    <property type="nucleotide sequence ID" value="XM_003890817.1"/>
</dbReference>
<dbReference type="AlphaFoldDB" id="H6QVN4"/>
<dbReference type="VEuPathDB" id="FungiDB:PGTG_22805"/>
<evidence type="ECO:0000313" key="1">
    <source>
        <dbReference type="EMBL" id="EHS63534.1"/>
    </source>
</evidence>
<name>H6QVN4_PUCGT</name>